<protein>
    <submittedName>
        <fullName evidence="1">Uncharacterized protein</fullName>
    </submittedName>
</protein>
<proteinExistence type="predicted"/>
<sequence length="71" mass="8411">MFITKILSSQWLAKMYFRFEINLINPKSKNQNSKIISHLLIVISQSFQIYVSTLKKLQVLVCQFEIDGFRE</sequence>
<accession>A0A2A2TFG6</accession>
<dbReference type="Proteomes" id="UP000218238">
    <property type="component" value="Unassembled WGS sequence"/>
</dbReference>
<dbReference type="EMBL" id="NTFS01000233">
    <property type="protein sequence ID" value="PAX52490.1"/>
    <property type="molecule type" value="Genomic_DNA"/>
</dbReference>
<dbReference type="AlphaFoldDB" id="A0A2A2TFG6"/>
<name>A0A2A2TFG6_9CYAN</name>
<evidence type="ECO:0000313" key="1">
    <source>
        <dbReference type="EMBL" id="PAX52490.1"/>
    </source>
</evidence>
<keyword evidence="2" id="KW-1185">Reference proteome</keyword>
<organism evidence="1 2">
    <name type="scientific">Brunnivagina elsteri CCALA 953</name>
    <dbReference type="NCBI Taxonomy" id="987040"/>
    <lineage>
        <taxon>Bacteria</taxon>
        <taxon>Bacillati</taxon>
        <taxon>Cyanobacteriota</taxon>
        <taxon>Cyanophyceae</taxon>
        <taxon>Nostocales</taxon>
        <taxon>Calotrichaceae</taxon>
        <taxon>Brunnivagina</taxon>
    </lineage>
</organism>
<comment type="caution">
    <text evidence="1">The sequence shown here is derived from an EMBL/GenBank/DDBJ whole genome shotgun (WGS) entry which is preliminary data.</text>
</comment>
<reference evidence="1 2" key="1">
    <citation type="submission" date="2017-08" db="EMBL/GenBank/DDBJ databases">
        <title>Draft genome sequence of filamentous cyanobacterium Calothrix elsteri CCALA 953.</title>
        <authorList>
            <person name="Gagunashvili A.N."/>
            <person name="Elster J."/>
            <person name="Andresson O.S."/>
        </authorList>
    </citation>
    <scope>NUCLEOTIDE SEQUENCE [LARGE SCALE GENOMIC DNA]</scope>
    <source>
        <strain evidence="1 2">CCALA 953</strain>
    </source>
</reference>
<evidence type="ECO:0000313" key="2">
    <source>
        <dbReference type="Proteomes" id="UP000218238"/>
    </source>
</evidence>
<gene>
    <name evidence="1" type="ORF">CK510_19010</name>
</gene>